<comment type="similarity">
    <text evidence="1 4">Belongs to the cyclophilin-type PPIase family.</text>
</comment>
<dbReference type="OrthoDB" id="9807797at2"/>
<evidence type="ECO:0000256" key="2">
    <source>
        <dbReference type="ARBA" id="ARBA00023110"/>
    </source>
</evidence>
<dbReference type="PROSITE" id="PS00170">
    <property type="entry name" value="CSA_PPIASE_1"/>
    <property type="match status" value="1"/>
</dbReference>
<organism evidence="6 7">
    <name type="scientific">Pseudidiomarina taiwanensis</name>
    <dbReference type="NCBI Taxonomy" id="337250"/>
    <lineage>
        <taxon>Bacteria</taxon>
        <taxon>Pseudomonadati</taxon>
        <taxon>Pseudomonadota</taxon>
        <taxon>Gammaproteobacteria</taxon>
        <taxon>Alteromonadales</taxon>
        <taxon>Idiomarinaceae</taxon>
        <taxon>Pseudidiomarina</taxon>
    </lineage>
</organism>
<dbReference type="PROSITE" id="PS50072">
    <property type="entry name" value="CSA_PPIASE_2"/>
    <property type="match status" value="1"/>
</dbReference>
<dbReference type="Pfam" id="PF00160">
    <property type="entry name" value="Pro_isomerase"/>
    <property type="match status" value="1"/>
</dbReference>
<accession>A0A432ZNW9</accession>
<dbReference type="GO" id="GO:0006457">
    <property type="term" value="P:protein folding"/>
    <property type="evidence" value="ECO:0007669"/>
    <property type="project" value="InterPro"/>
</dbReference>
<keyword evidence="2 4" id="KW-0697">Rotamase</keyword>
<gene>
    <name evidence="6" type="ORF">CWI83_03670</name>
</gene>
<dbReference type="InterPro" id="IPR002130">
    <property type="entry name" value="Cyclophilin-type_PPIase_dom"/>
</dbReference>
<feature type="domain" description="PPIase cyclophilin-type" evidence="5">
    <location>
        <begin position="42"/>
        <end position="194"/>
    </location>
</feature>
<feature type="signal peptide" evidence="4">
    <location>
        <begin position="1"/>
        <end position="24"/>
    </location>
</feature>
<evidence type="ECO:0000256" key="3">
    <source>
        <dbReference type="ARBA" id="ARBA00023235"/>
    </source>
</evidence>
<name>A0A432ZNW9_9GAMM</name>
<reference evidence="6 7" key="1">
    <citation type="journal article" date="2011" name="Front. Microbiol.">
        <title>Genomic signatures of strain selection and enhancement in Bacillus atrophaeus var. globigii, a historical biowarfare simulant.</title>
        <authorList>
            <person name="Gibbons H.S."/>
            <person name="Broomall S.M."/>
            <person name="McNew L.A."/>
            <person name="Daligault H."/>
            <person name="Chapman C."/>
            <person name="Bruce D."/>
            <person name="Karavis M."/>
            <person name="Krepps M."/>
            <person name="McGregor P.A."/>
            <person name="Hong C."/>
            <person name="Park K.H."/>
            <person name="Akmal A."/>
            <person name="Feldman A."/>
            <person name="Lin J.S."/>
            <person name="Chang W.E."/>
            <person name="Higgs B.W."/>
            <person name="Demirev P."/>
            <person name="Lindquist J."/>
            <person name="Liem A."/>
            <person name="Fochler E."/>
            <person name="Read T.D."/>
            <person name="Tapia R."/>
            <person name="Johnson S."/>
            <person name="Bishop-Lilly K.A."/>
            <person name="Detter C."/>
            <person name="Han C."/>
            <person name="Sozhamannan S."/>
            <person name="Rosenzweig C.N."/>
            <person name="Skowronski E.W."/>
        </authorList>
    </citation>
    <scope>NUCLEOTIDE SEQUENCE [LARGE SCALE GENOMIC DNA]</scope>
    <source>
        <strain evidence="6 7">PIT1</strain>
    </source>
</reference>
<dbReference type="InterPro" id="IPR020892">
    <property type="entry name" value="Cyclophilin-type_PPIase_CS"/>
</dbReference>
<keyword evidence="7" id="KW-1185">Reference proteome</keyword>
<comment type="catalytic activity">
    <reaction evidence="4">
        <text>[protein]-peptidylproline (omega=180) = [protein]-peptidylproline (omega=0)</text>
        <dbReference type="Rhea" id="RHEA:16237"/>
        <dbReference type="Rhea" id="RHEA-COMP:10747"/>
        <dbReference type="Rhea" id="RHEA-COMP:10748"/>
        <dbReference type="ChEBI" id="CHEBI:83833"/>
        <dbReference type="ChEBI" id="CHEBI:83834"/>
        <dbReference type="EC" id="5.2.1.8"/>
    </reaction>
</comment>
<feature type="chain" id="PRO_5018807690" description="Peptidyl-prolyl cis-trans isomerase" evidence="4">
    <location>
        <begin position="25"/>
        <end position="198"/>
    </location>
</feature>
<protein>
    <recommendedName>
        <fullName evidence="4">Peptidyl-prolyl cis-trans isomerase</fullName>
        <shortName evidence="4">PPIase</shortName>
        <ecNumber evidence="4">5.2.1.8</ecNumber>
    </recommendedName>
</protein>
<proteinExistence type="inferred from homology"/>
<dbReference type="InterPro" id="IPR044665">
    <property type="entry name" value="E_coli_cyclophilin_A-like"/>
</dbReference>
<evidence type="ECO:0000259" key="5">
    <source>
        <dbReference type="PROSITE" id="PS50072"/>
    </source>
</evidence>
<dbReference type="PANTHER" id="PTHR43246">
    <property type="entry name" value="PEPTIDYL-PROLYL CIS-TRANS ISOMERASE CYP38, CHLOROPLASTIC"/>
    <property type="match status" value="1"/>
</dbReference>
<dbReference type="Proteomes" id="UP000288279">
    <property type="component" value="Unassembled WGS sequence"/>
</dbReference>
<dbReference type="SUPFAM" id="SSF50891">
    <property type="entry name" value="Cyclophilin-like"/>
    <property type="match status" value="1"/>
</dbReference>
<dbReference type="Gene3D" id="2.40.100.10">
    <property type="entry name" value="Cyclophilin-like"/>
    <property type="match status" value="1"/>
</dbReference>
<keyword evidence="3 4" id="KW-0413">Isomerase</keyword>
<dbReference type="EMBL" id="PIQG01000001">
    <property type="protein sequence ID" value="RUO79605.1"/>
    <property type="molecule type" value="Genomic_DNA"/>
</dbReference>
<dbReference type="PRINTS" id="PR00153">
    <property type="entry name" value="CSAPPISMRASE"/>
</dbReference>
<keyword evidence="4" id="KW-0732">Signal</keyword>
<comment type="function">
    <text evidence="4">PPIases accelerate the folding of proteins. It catalyzes the cis-trans isomerization of proline imidic peptide bonds in oligopeptides.</text>
</comment>
<dbReference type="AlphaFoldDB" id="A0A432ZNW9"/>
<evidence type="ECO:0000313" key="7">
    <source>
        <dbReference type="Proteomes" id="UP000288279"/>
    </source>
</evidence>
<dbReference type="GO" id="GO:0003755">
    <property type="term" value="F:peptidyl-prolyl cis-trans isomerase activity"/>
    <property type="evidence" value="ECO:0007669"/>
    <property type="project" value="UniProtKB-UniRule"/>
</dbReference>
<evidence type="ECO:0000313" key="6">
    <source>
        <dbReference type="EMBL" id="RUO79605.1"/>
    </source>
</evidence>
<evidence type="ECO:0000256" key="1">
    <source>
        <dbReference type="ARBA" id="ARBA00007365"/>
    </source>
</evidence>
<comment type="caution">
    <text evidence="6">The sequence shown here is derived from an EMBL/GenBank/DDBJ whole genome shotgun (WGS) entry which is preliminary data.</text>
</comment>
<evidence type="ECO:0000256" key="4">
    <source>
        <dbReference type="RuleBase" id="RU363019"/>
    </source>
</evidence>
<sequence length="198" mass="21849">MGLTRYFCMGAIAVLSLLSFSTHAKVQPDNPFPKVKLVTTQGEIVVELNRLRAPLTVDNFLQYVQAGSYNGTIFHRIVPGFVVQGGGYDAQFSPRDDFGPIPNESGNGLKNVYGTIAMARENDPHSATRQFFFNMNDNESLDPGSRWGYTVFGWVVSGEAVLEEMASLSTAPFHQPTGWEDVPLEPPVLEKIEILPQP</sequence>
<dbReference type="InterPro" id="IPR029000">
    <property type="entry name" value="Cyclophilin-like_dom_sf"/>
</dbReference>
<dbReference type="EC" id="5.2.1.8" evidence="4"/>